<gene>
    <name evidence="1" type="ORF">A3B49_02900</name>
</gene>
<organism evidence="1 2">
    <name type="scientific">Candidatus Daviesbacteria bacterium RIFCSPLOWO2_01_FULL_40_24</name>
    <dbReference type="NCBI Taxonomy" id="1797787"/>
    <lineage>
        <taxon>Bacteria</taxon>
        <taxon>Candidatus Daviesiibacteriota</taxon>
    </lineage>
</organism>
<dbReference type="AlphaFoldDB" id="A0A1F5MJR5"/>
<evidence type="ECO:0000313" key="1">
    <source>
        <dbReference type="EMBL" id="OGE65611.1"/>
    </source>
</evidence>
<reference evidence="1 2" key="1">
    <citation type="journal article" date="2016" name="Nat. Commun.">
        <title>Thousands of microbial genomes shed light on interconnected biogeochemical processes in an aquifer system.</title>
        <authorList>
            <person name="Anantharaman K."/>
            <person name="Brown C.T."/>
            <person name="Hug L.A."/>
            <person name="Sharon I."/>
            <person name="Castelle C.J."/>
            <person name="Probst A.J."/>
            <person name="Thomas B.C."/>
            <person name="Singh A."/>
            <person name="Wilkins M.J."/>
            <person name="Karaoz U."/>
            <person name="Brodie E.L."/>
            <person name="Williams K.H."/>
            <person name="Hubbard S.S."/>
            <person name="Banfield J.F."/>
        </authorList>
    </citation>
    <scope>NUCLEOTIDE SEQUENCE [LARGE SCALE GENOMIC DNA]</scope>
</reference>
<name>A0A1F5MJR5_9BACT</name>
<dbReference type="EMBL" id="MFDO01000015">
    <property type="protein sequence ID" value="OGE65611.1"/>
    <property type="molecule type" value="Genomic_DNA"/>
</dbReference>
<comment type="caution">
    <text evidence="1">The sequence shown here is derived from an EMBL/GenBank/DDBJ whole genome shotgun (WGS) entry which is preliminary data.</text>
</comment>
<accession>A0A1F5MJR5</accession>
<dbReference type="Proteomes" id="UP000178017">
    <property type="component" value="Unassembled WGS sequence"/>
</dbReference>
<evidence type="ECO:0000313" key="2">
    <source>
        <dbReference type="Proteomes" id="UP000178017"/>
    </source>
</evidence>
<protein>
    <submittedName>
        <fullName evidence="1">Uncharacterized protein</fullName>
    </submittedName>
</protein>
<proteinExistence type="predicted"/>
<sequence length="167" mass="18401">MERPAYFIPTRRERIISFGQRNAEIIRRVLLDTAETGMTEGIIPLMSVPDADPIVGVSRLSIIRSLAESQAIKKGIPVSDVDHAMEIAIAIHDAYGRLAVDQMVVATDIAAQIRGQLFAEGLLRAPIEKAPVIKSWADYARGRLPKGQNRFHVNGGRNPISHLRSIT</sequence>